<dbReference type="EMBL" id="SMBZ01000003">
    <property type="protein sequence ID" value="TCV19969.1"/>
    <property type="molecule type" value="Genomic_DNA"/>
</dbReference>
<dbReference type="SUPFAM" id="SSF55174">
    <property type="entry name" value="Alpha-L RNA-binding motif"/>
    <property type="match status" value="1"/>
</dbReference>
<proteinExistence type="predicted"/>
<organism evidence="2 3">
    <name type="scientific">Sphingobacterium alimentarium</name>
    <dbReference type="NCBI Taxonomy" id="797292"/>
    <lineage>
        <taxon>Bacteria</taxon>
        <taxon>Pseudomonadati</taxon>
        <taxon>Bacteroidota</taxon>
        <taxon>Sphingobacteriia</taxon>
        <taxon>Sphingobacteriales</taxon>
        <taxon>Sphingobacteriaceae</taxon>
        <taxon>Sphingobacterium</taxon>
    </lineage>
</organism>
<evidence type="ECO:0000313" key="2">
    <source>
        <dbReference type="EMBL" id="TCV19969.1"/>
    </source>
</evidence>
<dbReference type="Pfam" id="PF13275">
    <property type="entry name" value="S4_2"/>
    <property type="match status" value="1"/>
</dbReference>
<dbReference type="RefSeq" id="WP_132776421.1">
    <property type="nucleotide sequence ID" value="NZ_SMBZ01000003.1"/>
</dbReference>
<dbReference type="InterPro" id="IPR036986">
    <property type="entry name" value="S4_RNA-bd_sf"/>
</dbReference>
<reference evidence="2 3" key="1">
    <citation type="submission" date="2019-03" db="EMBL/GenBank/DDBJ databases">
        <title>Genomic Encyclopedia of Type Strains, Phase IV (KMG-IV): sequencing the most valuable type-strain genomes for metagenomic binning, comparative biology and taxonomic classification.</title>
        <authorList>
            <person name="Goeker M."/>
        </authorList>
    </citation>
    <scope>NUCLEOTIDE SEQUENCE [LARGE SCALE GENOMIC DNA]</scope>
    <source>
        <strain evidence="2 3">DSM 22362</strain>
    </source>
</reference>
<comment type="caution">
    <text evidence="2">The sequence shown here is derived from an EMBL/GenBank/DDBJ whole genome shotgun (WGS) entry which is preliminary data.</text>
</comment>
<sequence>MQTFKLEGEFIHMIQLLKAMNLVEHGSMAQRVVEEGLVTYNGVVDYRKRLKVRKGDIVEFEGTKIQII</sequence>
<dbReference type="CDD" id="cd00165">
    <property type="entry name" value="S4"/>
    <property type="match status" value="1"/>
</dbReference>
<dbReference type="AlphaFoldDB" id="A0A4R3W295"/>
<keyword evidence="3" id="KW-1185">Reference proteome</keyword>
<accession>A0A4R3W295</accession>
<evidence type="ECO:0000256" key="1">
    <source>
        <dbReference type="PROSITE-ProRule" id="PRU00182"/>
    </source>
</evidence>
<dbReference type="PROSITE" id="PS50889">
    <property type="entry name" value="S4"/>
    <property type="match status" value="1"/>
</dbReference>
<dbReference type="Proteomes" id="UP000295197">
    <property type="component" value="Unassembled WGS sequence"/>
</dbReference>
<dbReference type="OrthoDB" id="9811532at2"/>
<name>A0A4R3W295_9SPHI</name>
<protein>
    <submittedName>
        <fullName evidence="2">Ribosome-associated protein</fullName>
    </submittedName>
</protein>
<dbReference type="Gene3D" id="3.10.290.10">
    <property type="entry name" value="RNA-binding S4 domain"/>
    <property type="match status" value="1"/>
</dbReference>
<dbReference type="GO" id="GO:0003723">
    <property type="term" value="F:RNA binding"/>
    <property type="evidence" value="ECO:0007669"/>
    <property type="project" value="UniProtKB-KW"/>
</dbReference>
<evidence type="ECO:0000313" key="3">
    <source>
        <dbReference type="Proteomes" id="UP000295197"/>
    </source>
</evidence>
<gene>
    <name evidence="2" type="ORF">EDC17_100368</name>
</gene>
<keyword evidence="1" id="KW-0694">RNA-binding</keyword>